<dbReference type="Pfam" id="PF13304">
    <property type="entry name" value="AAA_21"/>
    <property type="match status" value="1"/>
</dbReference>
<evidence type="ECO:0000313" key="3">
    <source>
        <dbReference type="Proteomes" id="UP000580043"/>
    </source>
</evidence>
<organism evidence="2 3">
    <name type="scientific">Zoogloea dura</name>
    <dbReference type="NCBI Taxonomy" id="2728840"/>
    <lineage>
        <taxon>Bacteria</taxon>
        <taxon>Pseudomonadati</taxon>
        <taxon>Pseudomonadota</taxon>
        <taxon>Betaproteobacteria</taxon>
        <taxon>Rhodocyclales</taxon>
        <taxon>Zoogloeaceae</taxon>
        <taxon>Zoogloea</taxon>
    </lineage>
</organism>
<dbReference type="InterPro" id="IPR003593">
    <property type="entry name" value="AAA+_ATPase"/>
</dbReference>
<reference evidence="2 3" key="1">
    <citation type="submission" date="2020-04" db="EMBL/GenBank/DDBJ databases">
        <title>Zoogloea sp. G-4-1-14 isolated from soil.</title>
        <authorList>
            <person name="Dahal R.H."/>
        </authorList>
    </citation>
    <scope>NUCLEOTIDE SEQUENCE [LARGE SCALE GENOMIC DNA]</scope>
    <source>
        <strain evidence="2 3">G-4-1-14</strain>
    </source>
</reference>
<dbReference type="GO" id="GO:0016887">
    <property type="term" value="F:ATP hydrolysis activity"/>
    <property type="evidence" value="ECO:0007669"/>
    <property type="project" value="InterPro"/>
</dbReference>
<dbReference type="SMART" id="SM00382">
    <property type="entry name" value="AAA"/>
    <property type="match status" value="1"/>
</dbReference>
<evidence type="ECO:0000259" key="1">
    <source>
        <dbReference type="SMART" id="SM00382"/>
    </source>
</evidence>
<feature type="domain" description="AAA+ ATPase" evidence="1">
    <location>
        <begin position="186"/>
        <end position="444"/>
    </location>
</feature>
<dbReference type="InterPro" id="IPR027417">
    <property type="entry name" value="P-loop_NTPase"/>
</dbReference>
<proteinExistence type="predicted"/>
<sequence length="527" mass="59512">MEFQILSRSARVQDSGFNTVYLRIDHWNDYLFVTMFHMSLYDFDGIRHDVGEIKIGFKGQTTDVPTHEKLSERFESLNEDFFSLGQSVDFYRKIANLPDGLANKILSALRDVVIAPERIDELRNENVFSVSLLRGISLSTVKGQFARVLRGKAELTDFRFRFERPASEGFGSMNLAFNVKVDSRPNTNVHAVIGRNGAGKTTLLNSMIGAITGTQGFGQFFETGGWREKEIDSDYFSSLVSVSFSAFDPFTPPKEQPDPAKGTCYFYIGLKDPQDAERHRTMRELQAECLKALIACFHRPDKKERWFQALAKLGSDENFGLMNLERFELSYSELRKAYSSEQTDSAEFRERYRLEVQSLLDGMSSGHAVVLLTVTLLVAKVEEKTLVLLDEPESHLHPPLLSAFVRALADLLHDRNGVAIIATHSPVVLQEIPMSCIWKINRVGESISSDRPTMETFGENVGLLTSEVFSLEVERSGFHALLRESVKSGQSYEEILGDYNGQLGFEGRTILRTLIVARDRCNHVEVD</sequence>
<dbReference type="Gene3D" id="3.40.50.300">
    <property type="entry name" value="P-loop containing nucleotide triphosphate hydrolases"/>
    <property type="match status" value="1"/>
</dbReference>
<dbReference type="InterPro" id="IPR003959">
    <property type="entry name" value="ATPase_AAA_core"/>
</dbReference>
<evidence type="ECO:0000313" key="2">
    <source>
        <dbReference type="EMBL" id="NML29165.1"/>
    </source>
</evidence>
<dbReference type="RefSeq" id="WP_169148649.1">
    <property type="nucleotide sequence ID" value="NZ_JABBGA010000058.1"/>
</dbReference>
<dbReference type="SUPFAM" id="SSF52540">
    <property type="entry name" value="P-loop containing nucleoside triphosphate hydrolases"/>
    <property type="match status" value="1"/>
</dbReference>
<protein>
    <submittedName>
        <fullName evidence="2">AAA family ATPase</fullName>
    </submittedName>
</protein>
<accession>A0A848GEI3</accession>
<comment type="caution">
    <text evidence="2">The sequence shown here is derived from an EMBL/GenBank/DDBJ whole genome shotgun (WGS) entry which is preliminary data.</text>
</comment>
<dbReference type="PANTHER" id="PTHR43581:SF2">
    <property type="entry name" value="EXCINUCLEASE ATPASE SUBUNIT"/>
    <property type="match status" value="1"/>
</dbReference>
<name>A0A848GEI3_9RHOO</name>
<keyword evidence="3" id="KW-1185">Reference proteome</keyword>
<gene>
    <name evidence="2" type="ORF">HHL15_25815</name>
</gene>
<dbReference type="EMBL" id="JABBGA010000058">
    <property type="protein sequence ID" value="NML29165.1"/>
    <property type="molecule type" value="Genomic_DNA"/>
</dbReference>
<dbReference type="GO" id="GO:0005524">
    <property type="term" value="F:ATP binding"/>
    <property type="evidence" value="ECO:0007669"/>
    <property type="project" value="InterPro"/>
</dbReference>
<dbReference type="Proteomes" id="UP000580043">
    <property type="component" value="Unassembled WGS sequence"/>
</dbReference>
<dbReference type="PANTHER" id="PTHR43581">
    <property type="entry name" value="ATP/GTP PHOSPHATASE"/>
    <property type="match status" value="1"/>
</dbReference>
<dbReference type="AlphaFoldDB" id="A0A848GEI3"/>
<dbReference type="InterPro" id="IPR051396">
    <property type="entry name" value="Bact_Antivir_Def_Nuclease"/>
</dbReference>